<organism evidence="2 3">
    <name type="scientific">Gymnopus androsaceus JB14</name>
    <dbReference type="NCBI Taxonomy" id="1447944"/>
    <lineage>
        <taxon>Eukaryota</taxon>
        <taxon>Fungi</taxon>
        <taxon>Dikarya</taxon>
        <taxon>Basidiomycota</taxon>
        <taxon>Agaricomycotina</taxon>
        <taxon>Agaricomycetes</taxon>
        <taxon>Agaricomycetidae</taxon>
        <taxon>Agaricales</taxon>
        <taxon>Marasmiineae</taxon>
        <taxon>Omphalotaceae</taxon>
        <taxon>Gymnopus</taxon>
    </lineage>
</organism>
<protein>
    <submittedName>
        <fullName evidence="2">Uncharacterized protein</fullName>
    </submittedName>
</protein>
<evidence type="ECO:0000256" key="1">
    <source>
        <dbReference type="SAM" id="MobiDB-lite"/>
    </source>
</evidence>
<proteinExistence type="predicted"/>
<feature type="region of interest" description="Disordered" evidence="1">
    <location>
        <begin position="31"/>
        <end position="60"/>
    </location>
</feature>
<feature type="compositionally biased region" description="Polar residues" evidence="1">
    <location>
        <begin position="31"/>
        <end position="45"/>
    </location>
</feature>
<name>A0A6A4GUV1_9AGAR</name>
<dbReference type="AlphaFoldDB" id="A0A6A4GUV1"/>
<evidence type="ECO:0000313" key="2">
    <source>
        <dbReference type="EMBL" id="KAE9389120.1"/>
    </source>
</evidence>
<evidence type="ECO:0000313" key="3">
    <source>
        <dbReference type="Proteomes" id="UP000799118"/>
    </source>
</evidence>
<keyword evidence="3" id="KW-1185">Reference proteome</keyword>
<reference evidence="2" key="1">
    <citation type="journal article" date="2019" name="Environ. Microbiol.">
        <title>Fungal ecological strategies reflected in gene transcription - a case study of two litter decomposers.</title>
        <authorList>
            <person name="Barbi F."/>
            <person name="Kohler A."/>
            <person name="Barry K."/>
            <person name="Baskaran P."/>
            <person name="Daum C."/>
            <person name="Fauchery L."/>
            <person name="Ihrmark K."/>
            <person name="Kuo A."/>
            <person name="LaButti K."/>
            <person name="Lipzen A."/>
            <person name="Morin E."/>
            <person name="Grigoriev I.V."/>
            <person name="Henrissat B."/>
            <person name="Lindahl B."/>
            <person name="Martin F."/>
        </authorList>
    </citation>
    <scope>NUCLEOTIDE SEQUENCE</scope>
    <source>
        <strain evidence="2">JB14</strain>
    </source>
</reference>
<sequence length="94" mass="10482">MDLHLFRMLAHSGLSMSTQQRNIAPIFLRQINRQTSSTSEPGESNNQDEDSPAVDPSMPFPFIPECSDFQSFNPEFSEADGEESSGLINIYLNA</sequence>
<dbReference type="Proteomes" id="UP000799118">
    <property type="component" value="Unassembled WGS sequence"/>
</dbReference>
<gene>
    <name evidence="2" type="ORF">BT96DRAFT_980806</name>
</gene>
<dbReference type="EMBL" id="ML769711">
    <property type="protein sequence ID" value="KAE9389120.1"/>
    <property type="molecule type" value="Genomic_DNA"/>
</dbReference>
<accession>A0A6A4GUV1</accession>